<dbReference type="PANTHER" id="PTHR30042">
    <property type="entry name" value="POTASSIUM-TRANSPORTING ATPASE C CHAIN"/>
    <property type="match status" value="1"/>
</dbReference>
<keyword evidence="9 11" id="KW-0406">Ion transport</keyword>
<reference evidence="13 14" key="1">
    <citation type="submission" date="2018-03" db="EMBL/GenBank/DDBJ databases">
        <title>Genome sequencing of Melaminivora sp.</title>
        <authorList>
            <person name="Kim S.-J."/>
            <person name="Heo J."/>
            <person name="Ahn J.-H."/>
            <person name="Kwon S.-W."/>
        </authorList>
    </citation>
    <scope>NUCLEOTIDE SEQUENCE [LARGE SCALE GENOMIC DNA]</scope>
    <source>
        <strain evidence="13 14">SC2-9</strain>
    </source>
</reference>
<evidence type="ECO:0000256" key="7">
    <source>
        <dbReference type="ARBA" id="ARBA00022958"/>
    </source>
</evidence>
<dbReference type="GO" id="GO:0008556">
    <property type="term" value="F:P-type potassium transmembrane transporter activity"/>
    <property type="evidence" value="ECO:0007669"/>
    <property type="project" value="InterPro"/>
</dbReference>
<dbReference type="NCBIfam" id="TIGR00681">
    <property type="entry name" value="kdpC"/>
    <property type="match status" value="1"/>
</dbReference>
<proteinExistence type="inferred from homology"/>
<feature type="region of interest" description="Disordered" evidence="12">
    <location>
        <begin position="82"/>
        <end position="112"/>
    </location>
</feature>
<feature type="compositionally biased region" description="Polar residues" evidence="12">
    <location>
        <begin position="86"/>
        <end position="102"/>
    </location>
</feature>
<keyword evidence="14" id="KW-1185">Reference proteome</keyword>
<dbReference type="PIRSF" id="PIRSF001296">
    <property type="entry name" value="K_ATPase_KdpC"/>
    <property type="match status" value="1"/>
</dbReference>
<dbReference type="GO" id="GO:0005886">
    <property type="term" value="C:plasma membrane"/>
    <property type="evidence" value="ECO:0007669"/>
    <property type="project" value="UniProtKB-SubCell"/>
</dbReference>
<evidence type="ECO:0000313" key="14">
    <source>
        <dbReference type="Proteomes" id="UP000237925"/>
    </source>
</evidence>
<dbReference type="KEGG" id="mela:C6568_06670"/>
<keyword evidence="6 11" id="KW-0067">ATP-binding</keyword>
<comment type="similarity">
    <text evidence="11">Belongs to the KdpC family.</text>
</comment>
<evidence type="ECO:0000256" key="5">
    <source>
        <dbReference type="ARBA" id="ARBA00022741"/>
    </source>
</evidence>
<evidence type="ECO:0000256" key="8">
    <source>
        <dbReference type="ARBA" id="ARBA00022989"/>
    </source>
</evidence>
<dbReference type="AlphaFoldDB" id="A0A2R3QBE6"/>
<dbReference type="Pfam" id="PF02669">
    <property type="entry name" value="KdpC"/>
    <property type="match status" value="1"/>
</dbReference>
<dbReference type="OrthoDB" id="9788285at2"/>
<evidence type="ECO:0000256" key="12">
    <source>
        <dbReference type="SAM" id="MobiDB-lite"/>
    </source>
</evidence>
<evidence type="ECO:0000256" key="2">
    <source>
        <dbReference type="ARBA" id="ARBA00022475"/>
    </source>
</evidence>
<keyword evidence="3 11" id="KW-0633">Potassium transport</keyword>
<evidence type="ECO:0000256" key="3">
    <source>
        <dbReference type="ARBA" id="ARBA00022538"/>
    </source>
</evidence>
<comment type="function">
    <text evidence="11">Part of the high-affinity ATP-driven potassium transport (or Kdp) system, which catalyzes the hydrolysis of ATP coupled with the electrogenic transport of potassium into the cytoplasm. This subunit acts as a catalytic chaperone that increases the ATP-binding affinity of the ATP-hydrolyzing subunit KdpB by the formation of a transient KdpB/KdpC/ATP ternary complex.</text>
</comment>
<evidence type="ECO:0000256" key="6">
    <source>
        <dbReference type="ARBA" id="ARBA00022840"/>
    </source>
</evidence>
<dbReference type="InterPro" id="IPR003820">
    <property type="entry name" value="KdpC"/>
</dbReference>
<evidence type="ECO:0000256" key="9">
    <source>
        <dbReference type="ARBA" id="ARBA00023065"/>
    </source>
</evidence>
<evidence type="ECO:0000256" key="1">
    <source>
        <dbReference type="ARBA" id="ARBA00022448"/>
    </source>
</evidence>
<feature type="transmembrane region" description="Helical" evidence="11">
    <location>
        <begin position="20"/>
        <end position="41"/>
    </location>
</feature>
<evidence type="ECO:0000256" key="10">
    <source>
        <dbReference type="ARBA" id="ARBA00023136"/>
    </source>
</evidence>
<keyword evidence="7 11" id="KW-0630">Potassium</keyword>
<dbReference type="Proteomes" id="UP000237925">
    <property type="component" value="Chromosome"/>
</dbReference>
<evidence type="ECO:0000256" key="11">
    <source>
        <dbReference type="HAMAP-Rule" id="MF_00276"/>
    </source>
</evidence>
<dbReference type="GO" id="GO:0005524">
    <property type="term" value="F:ATP binding"/>
    <property type="evidence" value="ECO:0007669"/>
    <property type="project" value="UniProtKB-UniRule"/>
</dbReference>
<keyword evidence="4 11" id="KW-0812">Transmembrane</keyword>
<comment type="subcellular location">
    <subcellularLocation>
        <location evidence="11">Cell membrane</location>
        <topology evidence="11">Single-pass membrane protein</topology>
    </subcellularLocation>
</comment>
<dbReference type="EMBL" id="CP027667">
    <property type="protein sequence ID" value="AVO48967.1"/>
    <property type="molecule type" value="Genomic_DNA"/>
</dbReference>
<organism evidence="13 14">
    <name type="scientific">Melaminivora suipulveris</name>
    <dbReference type="NCBI Taxonomy" id="2109913"/>
    <lineage>
        <taxon>Bacteria</taxon>
        <taxon>Pseudomonadati</taxon>
        <taxon>Pseudomonadota</taxon>
        <taxon>Betaproteobacteria</taxon>
        <taxon>Burkholderiales</taxon>
        <taxon>Comamonadaceae</taxon>
        <taxon>Melaminivora</taxon>
    </lineage>
</organism>
<dbReference type="HAMAP" id="MF_00276">
    <property type="entry name" value="KdpC"/>
    <property type="match status" value="1"/>
</dbReference>
<dbReference type="NCBIfam" id="NF001454">
    <property type="entry name" value="PRK00315.1"/>
    <property type="match status" value="1"/>
</dbReference>
<dbReference type="RefSeq" id="WP_059401667.1">
    <property type="nucleotide sequence ID" value="NZ_CP027667.1"/>
</dbReference>
<keyword evidence="5 11" id="KW-0547">Nucleotide-binding</keyword>
<accession>A0A2R3QBE6</accession>
<sequence>MTEIQTQVSPAVTSAFSGVVRPVLVSAVFFMVVTGLMYPLATTGAAQLLFRDQAQGSLVARNGQAVGSRVIGQLFTQPQYFHGRPSATSGTDPNDPANSIDQPYNAANSGASNQGALSKKLLDAVAERTKAYREENGLAADAKVPVDAVTASASGLDPHISLANARLQVSRVAKARNVPEQDVLSVLEQNTAQRQLGVLGEPRVNVLELNLALDEAFKARPVTQ</sequence>
<keyword evidence="8 11" id="KW-1133">Transmembrane helix</keyword>
<keyword evidence="2 11" id="KW-1003">Cell membrane</keyword>
<keyword evidence="1 11" id="KW-0813">Transport</keyword>
<comment type="subunit">
    <text evidence="11">The system is composed of three essential subunits: KdpA, KdpB and KdpC.</text>
</comment>
<protein>
    <recommendedName>
        <fullName evidence="11">Potassium-transporting ATPase KdpC subunit</fullName>
    </recommendedName>
    <alternativeName>
        <fullName evidence="11">ATP phosphohydrolase [potassium-transporting] C chain</fullName>
    </alternativeName>
    <alternativeName>
        <fullName evidence="11">Potassium-binding and translocating subunit C</fullName>
    </alternativeName>
    <alternativeName>
        <fullName evidence="11">Potassium-translocating ATPase C chain</fullName>
    </alternativeName>
</protein>
<evidence type="ECO:0000313" key="13">
    <source>
        <dbReference type="EMBL" id="AVO48967.1"/>
    </source>
</evidence>
<name>A0A2R3QBE6_9BURK</name>
<gene>
    <name evidence="11" type="primary">kdpC</name>
    <name evidence="13" type="ORF">C6568_06670</name>
</gene>
<keyword evidence="10 11" id="KW-0472">Membrane</keyword>
<evidence type="ECO:0000256" key="4">
    <source>
        <dbReference type="ARBA" id="ARBA00022692"/>
    </source>
</evidence>
<dbReference type="PANTHER" id="PTHR30042:SF2">
    <property type="entry name" value="POTASSIUM-TRANSPORTING ATPASE KDPC SUBUNIT"/>
    <property type="match status" value="1"/>
</dbReference>